<dbReference type="PANTHER" id="PTHR43297">
    <property type="entry name" value="OLIGOPEPTIDE TRANSPORT ATP-BINDING PROTEIN APPD"/>
    <property type="match status" value="1"/>
</dbReference>
<dbReference type="CDD" id="cd03257">
    <property type="entry name" value="ABC_NikE_OppD_transporters"/>
    <property type="match status" value="1"/>
</dbReference>
<evidence type="ECO:0000256" key="3">
    <source>
        <dbReference type="ARBA" id="ARBA00022475"/>
    </source>
</evidence>
<dbReference type="PROSITE" id="PS50893">
    <property type="entry name" value="ABC_TRANSPORTER_2"/>
    <property type="match status" value="1"/>
</dbReference>
<keyword evidence="5" id="KW-0067">ATP-binding</keyword>
<dbReference type="Gene3D" id="3.40.50.300">
    <property type="entry name" value="P-loop containing nucleotide triphosphate hydrolases"/>
    <property type="match status" value="1"/>
</dbReference>
<dbReference type="GO" id="GO:0015833">
    <property type="term" value="P:peptide transport"/>
    <property type="evidence" value="ECO:0007669"/>
    <property type="project" value="InterPro"/>
</dbReference>
<dbReference type="AlphaFoldDB" id="A0A382GW47"/>
<dbReference type="InterPro" id="IPR017871">
    <property type="entry name" value="ABC_transporter-like_CS"/>
</dbReference>
<dbReference type="InterPro" id="IPR013563">
    <property type="entry name" value="Oligopep_ABC_C"/>
</dbReference>
<keyword evidence="3" id="KW-1003">Cell membrane</keyword>
<dbReference type="InterPro" id="IPR003593">
    <property type="entry name" value="AAA+_ATPase"/>
</dbReference>
<evidence type="ECO:0000256" key="1">
    <source>
        <dbReference type="ARBA" id="ARBA00004202"/>
    </source>
</evidence>
<evidence type="ECO:0000256" key="2">
    <source>
        <dbReference type="ARBA" id="ARBA00022448"/>
    </source>
</evidence>
<dbReference type="Pfam" id="PF00005">
    <property type="entry name" value="ABC_tran"/>
    <property type="match status" value="1"/>
</dbReference>
<dbReference type="Pfam" id="PF08352">
    <property type="entry name" value="oligo_HPY"/>
    <property type="match status" value="1"/>
</dbReference>
<proteinExistence type="predicted"/>
<dbReference type="InterPro" id="IPR050388">
    <property type="entry name" value="ABC_Ni/Peptide_Import"/>
</dbReference>
<dbReference type="EMBL" id="UINC01057684">
    <property type="protein sequence ID" value="SVB79114.1"/>
    <property type="molecule type" value="Genomic_DNA"/>
</dbReference>
<name>A0A382GW47_9ZZZZ</name>
<dbReference type="GO" id="GO:0016887">
    <property type="term" value="F:ATP hydrolysis activity"/>
    <property type="evidence" value="ECO:0007669"/>
    <property type="project" value="InterPro"/>
</dbReference>
<evidence type="ECO:0000256" key="4">
    <source>
        <dbReference type="ARBA" id="ARBA00022741"/>
    </source>
</evidence>
<dbReference type="InterPro" id="IPR027417">
    <property type="entry name" value="P-loop_NTPase"/>
</dbReference>
<dbReference type="SMART" id="SM00382">
    <property type="entry name" value="AAA"/>
    <property type="match status" value="1"/>
</dbReference>
<dbReference type="GO" id="GO:0005886">
    <property type="term" value="C:plasma membrane"/>
    <property type="evidence" value="ECO:0007669"/>
    <property type="project" value="UniProtKB-SubCell"/>
</dbReference>
<keyword evidence="2" id="KW-0813">Transport</keyword>
<dbReference type="PROSITE" id="PS00211">
    <property type="entry name" value="ABC_TRANSPORTER_1"/>
    <property type="match status" value="1"/>
</dbReference>
<keyword evidence="4" id="KW-0547">Nucleotide-binding</keyword>
<dbReference type="FunFam" id="3.40.50.300:FF:000016">
    <property type="entry name" value="Oligopeptide ABC transporter ATP-binding component"/>
    <property type="match status" value="1"/>
</dbReference>
<feature type="domain" description="ABC transporter" evidence="7">
    <location>
        <begin position="9"/>
        <end position="260"/>
    </location>
</feature>
<protein>
    <recommendedName>
        <fullName evidence="7">ABC transporter domain-containing protein</fullName>
    </recommendedName>
</protein>
<keyword evidence="6" id="KW-0472">Membrane</keyword>
<organism evidence="8">
    <name type="scientific">marine metagenome</name>
    <dbReference type="NCBI Taxonomy" id="408172"/>
    <lineage>
        <taxon>unclassified sequences</taxon>
        <taxon>metagenomes</taxon>
        <taxon>ecological metagenomes</taxon>
    </lineage>
</organism>
<sequence length="278" mass="30637">MSSETSPLLEIENLSTFFHTEDNIVKSVRNVDLAIHKGETLALVGESGCGKSVTALSVMRLIPTPPGRFESGRVLFKGQNLLQTSKAEMQNIRGNEISMIFQEPMTSLNPIFTIGNQIMEAIRLHQYKTEPQARELALQVLHQVAIPSPESRIDQYPHELSGGMKQRVMIAMAIVCRPALLIADEPTTALDVTIQAQILELLDQLRKETQMAILLITHNLGIVAQYADRVAVMYSGKVVESAPVEELFSSPVHPYTRGLLNSLPKDSPSTKLETIPGS</sequence>
<dbReference type="SUPFAM" id="SSF52540">
    <property type="entry name" value="P-loop containing nucleoside triphosphate hydrolases"/>
    <property type="match status" value="1"/>
</dbReference>
<evidence type="ECO:0000256" key="6">
    <source>
        <dbReference type="ARBA" id="ARBA00023136"/>
    </source>
</evidence>
<dbReference type="PANTHER" id="PTHR43297:SF2">
    <property type="entry name" value="DIPEPTIDE TRANSPORT ATP-BINDING PROTEIN DPPD"/>
    <property type="match status" value="1"/>
</dbReference>
<comment type="subcellular location">
    <subcellularLocation>
        <location evidence="1">Cell membrane</location>
        <topology evidence="1">Peripheral membrane protein</topology>
    </subcellularLocation>
</comment>
<feature type="non-terminal residue" evidence="8">
    <location>
        <position position="278"/>
    </location>
</feature>
<accession>A0A382GW47</accession>
<evidence type="ECO:0000313" key="8">
    <source>
        <dbReference type="EMBL" id="SVB79114.1"/>
    </source>
</evidence>
<dbReference type="GO" id="GO:0005524">
    <property type="term" value="F:ATP binding"/>
    <property type="evidence" value="ECO:0007669"/>
    <property type="project" value="UniProtKB-KW"/>
</dbReference>
<dbReference type="InterPro" id="IPR003439">
    <property type="entry name" value="ABC_transporter-like_ATP-bd"/>
</dbReference>
<evidence type="ECO:0000256" key="5">
    <source>
        <dbReference type="ARBA" id="ARBA00022840"/>
    </source>
</evidence>
<reference evidence="8" key="1">
    <citation type="submission" date="2018-05" db="EMBL/GenBank/DDBJ databases">
        <authorList>
            <person name="Lanie J.A."/>
            <person name="Ng W.-L."/>
            <person name="Kazmierczak K.M."/>
            <person name="Andrzejewski T.M."/>
            <person name="Davidsen T.M."/>
            <person name="Wayne K.J."/>
            <person name="Tettelin H."/>
            <person name="Glass J.I."/>
            <person name="Rusch D."/>
            <person name="Podicherti R."/>
            <person name="Tsui H.-C.T."/>
            <person name="Winkler M.E."/>
        </authorList>
    </citation>
    <scope>NUCLEOTIDE SEQUENCE</scope>
</reference>
<evidence type="ECO:0000259" key="7">
    <source>
        <dbReference type="PROSITE" id="PS50893"/>
    </source>
</evidence>
<gene>
    <name evidence="8" type="ORF">METZ01_LOCUS231968</name>
</gene>